<protein>
    <recommendedName>
        <fullName evidence="5">Nuclear receptor coactivator 4</fullName>
    </recommendedName>
</protein>
<organism evidence="3 4">
    <name type="scientific">Petrolisthes cinctipes</name>
    <name type="common">Flat porcelain crab</name>
    <dbReference type="NCBI Taxonomy" id="88211"/>
    <lineage>
        <taxon>Eukaryota</taxon>
        <taxon>Metazoa</taxon>
        <taxon>Ecdysozoa</taxon>
        <taxon>Arthropoda</taxon>
        <taxon>Crustacea</taxon>
        <taxon>Multicrustacea</taxon>
        <taxon>Malacostraca</taxon>
        <taxon>Eumalacostraca</taxon>
        <taxon>Eucarida</taxon>
        <taxon>Decapoda</taxon>
        <taxon>Pleocyemata</taxon>
        <taxon>Anomura</taxon>
        <taxon>Galatheoidea</taxon>
        <taxon>Porcellanidae</taxon>
        <taxon>Petrolisthes</taxon>
    </lineage>
</organism>
<feature type="coiled-coil region" evidence="1">
    <location>
        <begin position="56"/>
        <end position="101"/>
    </location>
</feature>
<evidence type="ECO:0000313" key="4">
    <source>
        <dbReference type="Proteomes" id="UP001286313"/>
    </source>
</evidence>
<dbReference type="PANTHER" id="PTHR17085">
    <property type="entry name" value="NUCLEAR RECEPTOR COACTIVATOR 4"/>
    <property type="match status" value="1"/>
</dbReference>
<feature type="region of interest" description="Disordered" evidence="2">
    <location>
        <begin position="517"/>
        <end position="539"/>
    </location>
</feature>
<proteinExistence type="predicted"/>
<name>A0AAE1GLQ0_PETCI</name>
<keyword evidence="4" id="KW-1185">Reference proteome</keyword>
<dbReference type="GO" id="GO:0003713">
    <property type="term" value="F:transcription coactivator activity"/>
    <property type="evidence" value="ECO:0007669"/>
    <property type="project" value="InterPro"/>
</dbReference>
<evidence type="ECO:0000256" key="1">
    <source>
        <dbReference type="SAM" id="Coils"/>
    </source>
</evidence>
<dbReference type="PANTHER" id="PTHR17085:SF3">
    <property type="entry name" value="NUCLEAR RECEPTOR COACTIVATOR 4"/>
    <property type="match status" value="1"/>
</dbReference>
<dbReference type="EMBL" id="JAWQEG010000160">
    <property type="protein sequence ID" value="KAK3893929.1"/>
    <property type="molecule type" value="Genomic_DNA"/>
</dbReference>
<dbReference type="InterPro" id="IPR039947">
    <property type="entry name" value="NCoA-4"/>
</dbReference>
<evidence type="ECO:0000313" key="3">
    <source>
        <dbReference type="EMBL" id="KAK3893929.1"/>
    </source>
</evidence>
<dbReference type="Proteomes" id="UP001286313">
    <property type="component" value="Unassembled WGS sequence"/>
</dbReference>
<evidence type="ECO:0008006" key="5">
    <source>
        <dbReference type="Google" id="ProtNLM"/>
    </source>
</evidence>
<dbReference type="AlphaFoldDB" id="A0AAE1GLQ0"/>
<comment type="caution">
    <text evidence="3">The sequence shown here is derived from an EMBL/GenBank/DDBJ whole genome shotgun (WGS) entry which is preliminary data.</text>
</comment>
<sequence>MNSRNQPRRKNKSRKWHHCPAGWQLGNSGGLDTEEGGLLLLSSSPLFYFNTIEMSLVELEQEVAEKLAKAETYISEVEEVHQNLQENARKVELKIHESADRQVEALRVRERQLVRQVEVVTYLEGVGLRSRQANLMHKKGALSATRDLLQRCSKADTATLAKIKVEDMDCQGDVQGMGEVTVQFDEAPLASAISKFGSVQLPERITHHTSPVIPTSVEEYEDEDHDVLHKSVAGAVATPGAPLHITVQFPRLANHAWLAKNANAATEKSGSSKGIVLPGAVSKSGDVAEWLNGLQLGAGQDDEAEFSAPVSAASFDMLTDNTPSQSSNSSSIEIVPSHYGSDKDGCSTPASGMCEIENLHLYVGDKSRWLSSKTTQAAYSPMQQLQVKNVCQANEACQSFNDCVCKNKCKEAALEKLQQSADFRARASRKRTLSQAEGARPILDHMAKILASDNNGWLPVQPIRQSSVPIPLKRAMYKAPVERWLNLGGCTDTISSPRVQLSAHSNIWLLKHMKNQNMKGAEEKEEKEKENEKDEKESMITTEDLTEALKKASIDHTSKLDKSWVLDSSTNSISDKSSSTLSNFRVGFLMDNEKPWLLSKDYTNSRLMARDNKLEEKDAFNKRQWLSCSSKSPIRKMMESNEENTLKSKSRLALSSPQLPESVLSVAQAGISNWLMKNFS</sequence>
<dbReference type="GO" id="GO:0009725">
    <property type="term" value="P:response to hormone"/>
    <property type="evidence" value="ECO:0007669"/>
    <property type="project" value="TreeGrafter"/>
</dbReference>
<dbReference type="GO" id="GO:0006879">
    <property type="term" value="P:intracellular iron ion homeostasis"/>
    <property type="evidence" value="ECO:0007669"/>
    <property type="project" value="InterPro"/>
</dbReference>
<keyword evidence="1" id="KW-0175">Coiled coil</keyword>
<evidence type="ECO:0000256" key="2">
    <source>
        <dbReference type="SAM" id="MobiDB-lite"/>
    </source>
</evidence>
<accession>A0AAE1GLQ0</accession>
<feature type="compositionally biased region" description="Basic and acidic residues" evidence="2">
    <location>
        <begin position="520"/>
        <end position="538"/>
    </location>
</feature>
<gene>
    <name evidence="3" type="ORF">Pcinc_002281</name>
</gene>
<reference evidence="3" key="1">
    <citation type="submission" date="2023-10" db="EMBL/GenBank/DDBJ databases">
        <title>Genome assemblies of two species of porcelain crab, Petrolisthes cinctipes and Petrolisthes manimaculis (Anomura: Porcellanidae).</title>
        <authorList>
            <person name="Angst P."/>
        </authorList>
    </citation>
    <scope>NUCLEOTIDE SEQUENCE</scope>
    <source>
        <strain evidence="3">PB745_01</strain>
        <tissue evidence="3">Gill</tissue>
    </source>
</reference>